<dbReference type="SUPFAM" id="SSF46626">
    <property type="entry name" value="Cytochrome c"/>
    <property type="match status" value="1"/>
</dbReference>
<dbReference type="PANTHER" id="PTHR35008">
    <property type="entry name" value="BLL4482 PROTEIN-RELATED"/>
    <property type="match status" value="1"/>
</dbReference>
<keyword evidence="1 4" id="KW-0349">Heme</keyword>
<dbReference type="Proteomes" id="UP000290204">
    <property type="component" value="Unassembled WGS sequence"/>
</dbReference>
<comment type="caution">
    <text evidence="6">The sequence shown here is derived from an EMBL/GenBank/DDBJ whole genome shotgun (WGS) entry which is preliminary data.</text>
</comment>
<dbReference type="InterPro" id="IPR051459">
    <property type="entry name" value="Cytochrome_c-type_DH"/>
</dbReference>
<keyword evidence="2 4" id="KW-0479">Metal-binding</keyword>
<dbReference type="PANTHER" id="PTHR35008:SF4">
    <property type="entry name" value="BLL4482 PROTEIN"/>
    <property type="match status" value="1"/>
</dbReference>
<dbReference type="InterPro" id="IPR009056">
    <property type="entry name" value="Cyt_c-like_dom"/>
</dbReference>
<evidence type="ECO:0000256" key="1">
    <source>
        <dbReference type="ARBA" id="ARBA00022617"/>
    </source>
</evidence>
<dbReference type="GO" id="GO:0009055">
    <property type="term" value="F:electron transfer activity"/>
    <property type="evidence" value="ECO:0007669"/>
    <property type="project" value="InterPro"/>
</dbReference>
<evidence type="ECO:0000259" key="5">
    <source>
        <dbReference type="PROSITE" id="PS51007"/>
    </source>
</evidence>
<evidence type="ECO:0000313" key="7">
    <source>
        <dbReference type="Proteomes" id="UP000290204"/>
    </source>
</evidence>
<evidence type="ECO:0000256" key="4">
    <source>
        <dbReference type="PROSITE-ProRule" id="PRU00433"/>
    </source>
</evidence>
<name>A0A4Q1CL96_9BACT</name>
<evidence type="ECO:0000256" key="3">
    <source>
        <dbReference type="ARBA" id="ARBA00023004"/>
    </source>
</evidence>
<keyword evidence="3 4" id="KW-0408">Iron</keyword>
<dbReference type="GO" id="GO:0046872">
    <property type="term" value="F:metal ion binding"/>
    <property type="evidence" value="ECO:0007669"/>
    <property type="project" value="UniProtKB-KW"/>
</dbReference>
<dbReference type="PROSITE" id="PS51007">
    <property type="entry name" value="CYTC"/>
    <property type="match status" value="1"/>
</dbReference>
<dbReference type="Gene3D" id="1.10.760.10">
    <property type="entry name" value="Cytochrome c-like domain"/>
    <property type="match status" value="1"/>
</dbReference>
<dbReference type="AlphaFoldDB" id="A0A4Q1CL96"/>
<dbReference type="Pfam" id="PF00034">
    <property type="entry name" value="Cytochrom_C"/>
    <property type="match status" value="1"/>
</dbReference>
<sequence>MSLISVIKMCVNMKMIVVTFVLSATAITLLSFNQAFDLKASVQRGKTIYETSCMSCHMPEGNGLEGTFPPLAKSKNLADKNKMIKVILLGMRGPVKVNGVNYDSQMPGVSLTDKEVSDVLNYIRNSWGNKYPAITPKEIQPGLKAPAKGYQKF</sequence>
<keyword evidence="7" id="KW-1185">Reference proteome</keyword>
<proteinExistence type="predicted"/>
<dbReference type="OrthoDB" id="9811395at2"/>
<gene>
    <name evidence="6" type="ORF">ESA94_01510</name>
</gene>
<accession>A0A4Q1CL96</accession>
<reference evidence="6 7" key="1">
    <citation type="submission" date="2019-01" db="EMBL/GenBank/DDBJ databases">
        <title>Lacibacter sp. strain TTM-7.</title>
        <authorList>
            <person name="Chen W.-M."/>
        </authorList>
    </citation>
    <scope>NUCLEOTIDE SEQUENCE [LARGE SCALE GENOMIC DNA]</scope>
    <source>
        <strain evidence="6 7">TTM-7</strain>
    </source>
</reference>
<dbReference type="EMBL" id="SDHW01000001">
    <property type="protein sequence ID" value="RXK61720.1"/>
    <property type="molecule type" value="Genomic_DNA"/>
</dbReference>
<organism evidence="6 7">
    <name type="scientific">Lacibacter luteus</name>
    <dbReference type="NCBI Taxonomy" id="2508719"/>
    <lineage>
        <taxon>Bacteria</taxon>
        <taxon>Pseudomonadati</taxon>
        <taxon>Bacteroidota</taxon>
        <taxon>Chitinophagia</taxon>
        <taxon>Chitinophagales</taxon>
        <taxon>Chitinophagaceae</taxon>
        <taxon>Lacibacter</taxon>
    </lineage>
</organism>
<dbReference type="InterPro" id="IPR036909">
    <property type="entry name" value="Cyt_c-like_dom_sf"/>
</dbReference>
<evidence type="ECO:0000313" key="6">
    <source>
        <dbReference type="EMBL" id="RXK61720.1"/>
    </source>
</evidence>
<dbReference type="GO" id="GO:0020037">
    <property type="term" value="F:heme binding"/>
    <property type="evidence" value="ECO:0007669"/>
    <property type="project" value="InterPro"/>
</dbReference>
<feature type="domain" description="Cytochrome c" evidence="5">
    <location>
        <begin position="40"/>
        <end position="127"/>
    </location>
</feature>
<protein>
    <submittedName>
        <fullName evidence="6">Cytochrome c</fullName>
    </submittedName>
</protein>
<evidence type="ECO:0000256" key="2">
    <source>
        <dbReference type="ARBA" id="ARBA00022723"/>
    </source>
</evidence>